<dbReference type="Proteomes" id="UP001215280">
    <property type="component" value="Unassembled WGS sequence"/>
</dbReference>
<dbReference type="Gene3D" id="1.20.1280.50">
    <property type="match status" value="1"/>
</dbReference>
<dbReference type="InterPro" id="IPR001810">
    <property type="entry name" value="F-box_dom"/>
</dbReference>
<evidence type="ECO:0000313" key="3">
    <source>
        <dbReference type="Proteomes" id="UP001215280"/>
    </source>
</evidence>
<evidence type="ECO:0000259" key="1">
    <source>
        <dbReference type="PROSITE" id="PS50181"/>
    </source>
</evidence>
<keyword evidence="3" id="KW-1185">Reference proteome</keyword>
<evidence type="ECO:0000313" key="2">
    <source>
        <dbReference type="EMBL" id="KAJ7763668.1"/>
    </source>
</evidence>
<feature type="non-terminal residue" evidence="2">
    <location>
        <position position="1"/>
    </location>
</feature>
<proteinExistence type="predicted"/>
<dbReference type="Pfam" id="PF12937">
    <property type="entry name" value="F-box-like"/>
    <property type="match status" value="1"/>
</dbReference>
<feature type="domain" description="F-box" evidence="1">
    <location>
        <begin position="9"/>
        <end position="60"/>
    </location>
</feature>
<protein>
    <recommendedName>
        <fullName evidence="1">F-box domain-containing protein</fullName>
    </recommendedName>
</protein>
<organism evidence="2 3">
    <name type="scientific">Mycena maculata</name>
    <dbReference type="NCBI Taxonomy" id="230809"/>
    <lineage>
        <taxon>Eukaryota</taxon>
        <taxon>Fungi</taxon>
        <taxon>Dikarya</taxon>
        <taxon>Basidiomycota</taxon>
        <taxon>Agaricomycotina</taxon>
        <taxon>Agaricomycetes</taxon>
        <taxon>Agaricomycetidae</taxon>
        <taxon>Agaricales</taxon>
        <taxon>Marasmiineae</taxon>
        <taxon>Mycenaceae</taxon>
        <taxon>Mycena</taxon>
    </lineage>
</organism>
<sequence>EVRKHEGALFPLHRMPPELLSLIFQYTLAYSSPEIPWNIATVCSRWRTITLSQPSLWSTVVLGFSEKRSGNGEKVAGSP</sequence>
<dbReference type="SUPFAM" id="SSF81383">
    <property type="entry name" value="F-box domain"/>
    <property type="match status" value="1"/>
</dbReference>
<dbReference type="PROSITE" id="PS50181">
    <property type="entry name" value="FBOX"/>
    <property type="match status" value="1"/>
</dbReference>
<gene>
    <name evidence="2" type="ORF">DFH07DRAFT_693519</name>
</gene>
<name>A0AAD7NJN6_9AGAR</name>
<comment type="caution">
    <text evidence="2">The sequence shown here is derived from an EMBL/GenBank/DDBJ whole genome shotgun (WGS) entry which is preliminary data.</text>
</comment>
<feature type="non-terminal residue" evidence="2">
    <location>
        <position position="79"/>
    </location>
</feature>
<dbReference type="EMBL" id="JARJLG010000040">
    <property type="protein sequence ID" value="KAJ7763668.1"/>
    <property type="molecule type" value="Genomic_DNA"/>
</dbReference>
<dbReference type="AlphaFoldDB" id="A0AAD7NJN6"/>
<reference evidence="2" key="1">
    <citation type="submission" date="2023-03" db="EMBL/GenBank/DDBJ databases">
        <title>Massive genome expansion in bonnet fungi (Mycena s.s.) driven by repeated elements and novel gene families across ecological guilds.</title>
        <authorList>
            <consortium name="Lawrence Berkeley National Laboratory"/>
            <person name="Harder C.B."/>
            <person name="Miyauchi S."/>
            <person name="Viragh M."/>
            <person name="Kuo A."/>
            <person name="Thoen E."/>
            <person name="Andreopoulos B."/>
            <person name="Lu D."/>
            <person name="Skrede I."/>
            <person name="Drula E."/>
            <person name="Henrissat B."/>
            <person name="Morin E."/>
            <person name="Kohler A."/>
            <person name="Barry K."/>
            <person name="LaButti K."/>
            <person name="Morin E."/>
            <person name="Salamov A."/>
            <person name="Lipzen A."/>
            <person name="Mereny Z."/>
            <person name="Hegedus B."/>
            <person name="Baldrian P."/>
            <person name="Stursova M."/>
            <person name="Weitz H."/>
            <person name="Taylor A."/>
            <person name="Grigoriev I.V."/>
            <person name="Nagy L.G."/>
            <person name="Martin F."/>
            <person name="Kauserud H."/>
        </authorList>
    </citation>
    <scope>NUCLEOTIDE SEQUENCE</scope>
    <source>
        <strain evidence="2">CBHHK188m</strain>
    </source>
</reference>
<accession>A0AAD7NJN6</accession>
<dbReference type="InterPro" id="IPR036047">
    <property type="entry name" value="F-box-like_dom_sf"/>
</dbReference>